<accession>A0A1M5SUI4</accession>
<evidence type="ECO:0000256" key="3">
    <source>
        <dbReference type="ARBA" id="ARBA00022723"/>
    </source>
</evidence>
<evidence type="ECO:0000256" key="2">
    <source>
        <dbReference type="ARBA" id="ARBA00022642"/>
    </source>
</evidence>
<dbReference type="RefSeq" id="WP_073184823.1">
    <property type="nucleotide sequence ID" value="NZ_FQXI01000008.1"/>
</dbReference>
<reference evidence="9 10" key="1">
    <citation type="submission" date="2016-11" db="EMBL/GenBank/DDBJ databases">
        <authorList>
            <person name="Jaros S."/>
            <person name="Januszkiewicz K."/>
            <person name="Wedrychowicz H."/>
        </authorList>
    </citation>
    <scope>NUCLEOTIDE SEQUENCE [LARGE SCALE GENOMIC DNA]</scope>
    <source>
        <strain evidence="9 10">DSM 21120</strain>
    </source>
</reference>
<dbReference type="InterPro" id="IPR052347">
    <property type="entry name" value="Isochorismatase_Nicotinamidase"/>
</dbReference>
<dbReference type="EMBL" id="FQXI01000008">
    <property type="protein sequence ID" value="SHH41643.1"/>
    <property type="molecule type" value="Genomic_DNA"/>
</dbReference>
<dbReference type="GO" id="GO:0019363">
    <property type="term" value="P:pyridine nucleotide biosynthetic process"/>
    <property type="evidence" value="ECO:0007669"/>
    <property type="project" value="UniProtKB-KW"/>
</dbReference>
<dbReference type="Proteomes" id="UP000184032">
    <property type="component" value="Unassembled WGS sequence"/>
</dbReference>
<dbReference type="AlphaFoldDB" id="A0A1M5SUI4"/>
<proteinExistence type="inferred from homology"/>
<evidence type="ECO:0000259" key="8">
    <source>
        <dbReference type="Pfam" id="PF00857"/>
    </source>
</evidence>
<keyword evidence="3" id="KW-0479">Metal-binding</keyword>
<evidence type="ECO:0000256" key="6">
    <source>
        <dbReference type="ARBA" id="ARBA00039017"/>
    </source>
</evidence>
<dbReference type="OrthoDB" id="9796485at2"/>
<evidence type="ECO:0000313" key="10">
    <source>
        <dbReference type="Proteomes" id="UP000184032"/>
    </source>
</evidence>
<dbReference type="Pfam" id="PF00857">
    <property type="entry name" value="Isochorismatase"/>
    <property type="match status" value="1"/>
</dbReference>
<dbReference type="PANTHER" id="PTHR11080:SF2">
    <property type="entry name" value="LD05707P"/>
    <property type="match status" value="1"/>
</dbReference>
<comment type="similarity">
    <text evidence="1">Belongs to the isochorismatase family.</text>
</comment>
<dbReference type="InterPro" id="IPR036380">
    <property type="entry name" value="Isochorismatase-like_sf"/>
</dbReference>
<keyword evidence="4" id="KW-0378">Hydrolase</keyword>
<dbReference type="GO" id="GO:0046872">
    <property type="term" value="F:metal ion binding"/>
    <property type="evidence" value="ECO:0007669"/>
    <property type="project" value="UniProtKB-KW"/>
</dbReference>
<dbReference type="Gene3D" id="3.40.50.850">
    <property type="entry name" value="Isochorismatase-like"/>
    <property type="match status" value="1"/>
</dbReference>
<name>A0A1M5SUI4_9FIRM</name>
<sequence length="183" mass="21056">MKTLVVVDCQNDFISGSLACLKSKEAVENIVSEINKNLYDRVVYSMDYHSPNNKSFEINGGIWPVHCVAEEEGSFLSQEFEKIEEIKFKPQAENIYKKGLNDDIEEYSAYYAKDSRGNSISEIESEEFVICGLASEYCVRETILEFQKNNKNVSFYLKGTGYVNERDHEENVIDLKNRGIKFK</sequence>
<dbReference type="STRING" id="1120995.SAMN02745245_01284"/>
<organism evidence="9 10">
    <name type="scientific">Anaerosphaera aminiphila DSM 21120</name>
    <dbReference type="NCBI Taxonomy" id="1120995"/>
    <lineage>
        <taxon>Bacteria</taxon>
        <taxon>Bacillati</taxon>
        <taxon>Bacillota</taxon>
        <taxon>Tissierellia</taxon>
        <taxon>Tissierellales</taxon>
        <taxon>Peptoniphilaceae</taxon>
        <taxon>Anaerosphaera</taxon>
    </lineage>
</organism>
<dbReference type="EC" id="3.5.1.19" evidence="6"/>
<keyword evidence="2" id="KW-0662">Pyridine nucleotide biosynthesis</keyword>
<evidence type="ECO:0000256" key="4">
    <source>
        <dbReference type="ARBA" id="ARBA00022801"/>
    </source>
</evidence>
<keyword evidence="10" id="KW-1185">Reference proteome</keyword>
<dbReference type="GO" id="GO:0008936">
    <property type="term" value="F:nicotinamidase activity"/>
    <property type="evidence" value="ECO:0007669"/>
    <property type="project" value="UniProtKB-EC"/>
</dbReference>
<comment type="pathway">
    <text evidence="5">Cofactor biosynthesis; nicotinate biosynthesis; nicotinate from nicotinamide: step 1/1.</text>
</comment>
<evidence type="ECO:0000313" key="9">
    <source>
        <dbReference type="EMBL" id="SHH41643.1"/>
    </source>
</evidence>
<dbReference type="InterPro" id="IPR000868">
    <property type="entry name" value="Isochorismatase-like_dom"/>
</dbReference>
<evidence type="ECO:0000256" key="7">
    <source>
        <dbReference type="ARBA" id="ARBA00043224"/>
    </source>
</evidence>
<dbReference type="PANTHER" id="PTHR11080">
    <property type="entry name" value="PYRAZINAMIDASE/NICOTINAMIDASE"/>
    <property type="match status" value="1"/>
</dbReference>
<dbReference type="SUPFAM" id="SSF52499">
    <property type="entry name" value="Isochorismatase-like hydrolases"/>
    <property type="match status" value="1"/>
</dbReference>
<gene>
    <name evidence="9" type="ORF">SAMN02745245_01284</name>
</gene>
<feature type="domain" description="Isochorismatase-like" evidence="8">
    <location>
        <begin position="3"/>
        <end position="179"/>
    </location>
</feature>
<evidence type="ECO:0000256" key="1">
    <source>
        <dbReference type="ARBA" id="ARBA00006336"/>
    </source>
</evidence>
<protein>
    <recommendedName>
        <fullName evidence="6">nicotinamidase</fullName>
        <ecNumber evidence="6">3.5.1.19</ecNumber>
    </recommendedName>
    <alternativeName>
        <fullName evidence="7">Nicotinamide deamidase</fullName>
    </alternativeName>
</protein>
<evidence type="ECO:0000256" key="5">
    <source>
        <dbReference type="ARBA" id="ARBA00037900"/>
    </source>
</evidence>